<dbReference type="AlphaFoldDB" id="A0A240UPW4"/>
<dbReference type="PANTHER" id="PTHR47237">
    <property type="entry name" value="SLL0310 PROTEIN"/>
    <property type="match status" value="1"/>
</dbReference>
<dbReference type="InterPro" id="IPR000182">
    <property type="entry name" value="GNAT_dom"/>
</dbReference>
<dbReference type="PANTHER" id="PTHR47237:SF2">
    <property type="entry name" value="BLL4206 PROTEIN"/>
    <property type="match status" value="1"/>
</dbReference>
<evidence type="ECO:0000313" key="1">
    <source>
        <dbReference type="EMBL" id="ART63060.1"/>
    </source>
</evidence>
<dbReference type="InterPro" id="IPR016181">
    <property type="entry name" value="Acyl_CoA_acyltransferase"/>
</dbReference>
<dbReference type="CDD" id="cd04301">
    <property type="entry name" value="NAT_SF"/>
    <property type="match status" value="1"/>
</dbReference>
<keyword evidence="2" id="KW-1185">Reference proteome</keyword>
<dbReference type="PROSITE" id="PS51186">
    <property type="entry name" value="GNAT"/>
    <property type="match status" value="2"/>
</dbReference>
<dbReference type="InterPro" id="IPR052729">
    <property type="entry name" value="Acyl/Acetyltrans_Enzymes"/>
</dbReference>
<dbReference type="Pfam" id="PF13508">
    <property type="entry name" value="Acetyltransf_7"/>
    <property type="match status" value="1"/>
</dbReference>
<dbReference type="KEGG" id="kma:B9H00_08350"/>
<proteinExistence type="predicted"/>
<dbReference type="InterPro" id="IPR041496">
    <property type="entry name" value="YitH/HolE_GNAT"/>
</dbReference>
<dbReference type="RefSeq" id="WP_086900271.1">
    <property type="nucleotide sequence ID" value="NZ_CP021358.1"/>
</dbReference>
<accession>A0A240UPW4</accession>
<name>A0A240UPW4_9GAMM</name>
<dbReference type="OrthoDB" id="510731at2"/>
<dbReference type="SUPFAM" id="SSF55729">
    <property type="entry name" value="Acyl-CoA N-acyltransferases (Nat)"/>
    <property type="match status" value="1"/>
</dbReference>
<reference evidence="1 2" key="1">
    <citation type="submission" date="2017-05" db="EMBL/GenBank/DDBJ databases">
        <authorList>
            <person name="Song R."/>
            <person name="Chenine A.L."/>
            <person name="Ruprecht R.M."/>
        </authorList>
    </citation>
    <scope>NUCLEOTIDE SEQUENCE [LARGE SCALE GENOMIC DNA]</scope>
    <source>
        <strain evidence="1">SW32</strain>
    </source>
</reference>
<dbReference type="Gene3D" id="3.40.630.90">
    <property type="match status" value="1"/>
</dbReference>
<protein>
    <submittedName>
        <fullName evidence="1">Uncharacterized protein</fullName>
    </submittedName>
</protein>
<dbReference type="EMBL" id="CP021358">
    <property type="protein sequence ID" value="ART63060.1"/>
    <property type="molecule type" value="Genomic_DNA"/>
</dbReference>
<organism evidence="1 2">
    <name type="scientific">Kushneria marisflavi</name>
    <dbReference type="NCBI Taxonomy" id="157779"/>
    <lineage>
        <taxon>Bacteria</taxon>
        <taxon>Pseudomonadati</taxon>
        <taxon>Pseudomonadota</taxon>
        <taxon>Gammaproteobacteria</taxon>
        <taxon>Oceanospirillales</taxon>
        <taxon>Halomonadaceae</taxon>
        <taxon>Kushneria</taxon>
    </lineage>
</organism>
<dbReference type="Proteomes" id="UP000194457">
    <property type="component" value="Chromosome"/>
</dbReference>
<dbReference type="GO" id="GO:0016747">
    <property type="term" value="F:acyltransferase activity, transferring groups other than amino-acyl groups"/>
    <property type="evidence" value="ECO:0007669"/>
    <property type="project" value="InterPro"/>
</dbReference>
<gene>
    <name evidence="1" type="ORF">B9H00_08350</name>
</gene>
<dbReference type="Gene3D" id="3.40.630.30">
    <property type="match status" value="1"/>
</dbReference>
<sequence>MSSSSSQCPADTSRELCWHPLHDNDLAQAHGLSQRLGWPHRMEDWATMLKVGHGVAIDSPDGTLIGTGFCLPQNRTATLGLVIIDDAWQGKGLGRVMMTRLMALAEDRTQLLVATVAGAPLYQKLGFTPFSTVHQYQGVVTNAPETPETVEGLRAMTEQDIEAVMALSPDNAVHAEAVRQATQGVVIERDGQLVGLALRRPYGRGEHIGPVMAESPEQARALMATLLSHAQDAFVRLDLVDPQEDSLLTESGLACVDRVVRMRRGPAVDDSVLPRFGLINQAMG</sequence>
<evidence type="ECO:0000313" key="2">
    <source>
        <dbReference type="Proteomes" id="UP000194457"/>
    </source>
</evidence>
<dbReference type="Pfam" id="PF18014">
    <property type="entry name" value="Acetyltransf_18"/>
    <property type="match status" value="1"/>
</dbReference>